<organism evidence="6 7">
    <name type="scientific">Aspergillus novoparasiticus</name>
    <dbReference type="NCBI Taxonomy" id="986946"/>
    <lineage>
        <taxon>Eukaryota</taxon>
        <taxon>Fungi</taxon>
        <taxon>Dikarya</taxon>
        <taxon>Ascomycota</taxon>
        <taxon>Pezizomycotina</taxon>
        <taxon>Eurotiomycetes</taxon>
        <taxon>Eurotiomycetidae</taxon>
        <taxon>Eurotiales</taxon>
        <taxon>Aspergillaceae</taxon>
        <taxon>Aspergillus</taxon>
        <taxon>Aspergillus subgen. Circumdati</taxon>
    </lineage>
</organism>
<dbReference type="Gene3D" id="2.60.120.560">
    <property type="entry name" value="Exo-inulinase, domain 1"/>
    <property type="match status" value="1"/>
</dbReference>
<gene>
    <name evidence="6" type="ORF">BDV33DRAFT_207560</name>
</gene>
<keyword evidence="2 4" id="KW-0442">Lipid degradation</keyword>
<dbReference type="GO" id="GO:0046486">
    <property type="term" value="P:glycerolipid metabolic process"/>
    <property type="evidence" value="ECO:0007669"/>
    <property type="project" value="UniProtKB-ARBA"/>
</dbReference>
<evidence type="ECO:0000313" key="6">
    <source>
        <dbReference type="EMBL" id="KAB8216279.1"/>
    </source>
</evidence>
<feature type="short sequence motif" description="GXGXXG" evidence="4">
    <location>
        <begin position="17"/>
        <end position="22"/>
    </location>
</feature>
<keyword evidence="6" id="KW-0808">Transferase</keyword>
<keyword evidence="1 4" id="KW-0378">Hydrolase</keyword>
<name>A0A5N6EG79_9EURO</name>
<evidence type="ECO:0000256" key="2">
    <source>
        <dbReference type="ARBA" id="ARBA00022963"/>
    </source>
</evidence>
<protein>
    <submittedName>
        <fullName evidence="6">Acyl transferase/acyl hydrolase/lysophospholipase</fullName>
    </submittedName>
</protein>
<feature type="active site" description="Nucleophile" evidence="4">
    <location>
        <position position="59"/>
    </location>
</feature>
<dbReference type="AlphaFoldDB" id="A0A5N6EG79"/>
<dbReference type="GO" id="GO:0047499">
    <property type="term" value="F:calcium-independent phospholipase A2 activity"/>
    <property type="evidence" value="ECO:0007669"/>
    <property type="project" value="TreeGrafter"/>
</dbReference>
<dbReference type="GO" id="GO:0016020">
    <property type="term" value="C:membrane"/>
    <property type="evidence" value="ECO:0007669"/>
    <property type="project" value="TreeGrafter"/>
</dbReference>
<dbReference type="GO" id="GO:0016740">
    <property type="term" value="F:transferase activity"/>
    <property type="evidence" value="ECO:0007669"/>
    <property type="project" value="UniProtKB-KW"/>
</dbReference>
<evidence type="ECO:0000256" key="3">
    <source>
        <dbReference type="ARBA" id="ARBA00023098"/>
    </source>
</evidence>
<dbReference type="Pfam" id="PF01734">
    <property type="entry name" value="Patatin"/>
    <property type="match status" value="1"/>
</dbReference>
<evidence type="ECO:0000256" key="4">
    <source>
        <dbReference type="PROSITE-ProRule" id="PRU01161"/>
    </source>
</evidence>
<dbReference type="Gene3D" id="3.40.1090.10">
    <property type="entry name" value="Cytosolic phospholipase A2 catalytic domain"/>
    <property type="match status" value="1"/>
</dbReference>
<feature type="short sequence motif" description="GXSXG" evidence="4">
    <location>
        <begin position="57"/>
        <end position="61"/>
    </location>
</feature>
<keyword evidence="7" id="KW-1185">Reference proteome</keyword>
<reference evidence="6 7" key="1">
    <citation type="submission" date="2019-04" db="EMBL/GenBank/DDBJ databases">
        <title>Fungal friends and foes A comparative genomics study of 23 Aspergillus species from section Flavi.</title>
        <authorList>
            <consortium name="DOE Joint Genome Institute"/>
            <person name="Kjaerbolling I."/>
            <person name="Vesth T.C."/>
            <person name="Frisvad J.C."/>
            <person name="Nybo J.L."/>
            <person name="Theobald S."/>
            <person name="Kildgaard S."/>
            <person name="Petersen T.I."/>
            <person name="Kuo A."/>
            <person name="Sato A."/>
            <person name="Lyhne E.K."/>
            <person name="Kogle M.E."/>
            <person name="Wiebenga A."/>
            <person name="Kun R.S."/>
            <person name="Lubbers R.J."/>
            <person name="Makela M.R."/>
            <person name="Barry K."/>
            <person name="Chovatia M."/>
            <person name="Clum A."/>
            <person name="Daum C."/>
            <person name="Haridas S."/>
            <person name="He G."/>
            <person name="LaButti K."/>
            <person name="Lipzen A."/>
            <person name="Mondo S."/>
            <person name="Pangilinan J."/>
            <person name="Riley R."/>
            <person name="Salamov A."/>
            <person name="Simmons B.A."/>
            <person name="Magnuson J.K."/>
            <person name="Henrissat B."/>
            <person name="Mortensen U.H."/>
            <person name="Larsen T.O."/>
            <person name="De vries R.P."/>
            <person name="Grigoriev I.V."/>
            <person name="Machida M."/>
            <person name="Baker S.E."/>
            <person name="Andersen M.R."/>
        </authorList>
    </citation>
    <scope>NUCLEOTIDE SEQUENCE [LARGE SCALE GENOMIC DNA]</scope>
    <source>
        <strain evidence="6 7">CBS 126849</strain>
    </source>
</reference>
<dbReference type="GO" id="GO:0019369">
    <property type="term" value="P:arachidonate metabolic process"/>
    <property type="evidence" value="ECO:0007669"/>
    <property type="project" value="TreeGrafter"/>
</dbReference>
<dbReference type="PANTHER" id="PTHR24185:SF1">
    <property type="entry name" value="CALCIUM-INDEPENDENT PHOSPHOLIPASE A2-GAMMA"/>
    <property type="match status" value="1"/>
</dbReference>
<dbReference type="EMBL" id="ML733484">
    <property type="protein sequence ID" value="KAB8216279.1"/>
    <property type="molecule type" value="Genomic_DNA"/>
</dbReference>
<accession>A0A5N6EG79</accession>
<sequence length="552" mass="61168">MSFQKLDSGPRILCLDGGGMRGLSEILILKDLMIRVQQRSKLNFIPEPHHCFDYICGTSTGGLIAVLIGRLGKTLDECQAIFEGRGPEIFHGGSVKRAARLAVKGSRFSNTGLQKVIGEQVNDDVIMHESKLDEGHLPVAVVAISKTTRKHKLFRTYGVRASQEQCSILNACLATAAATTYFEPVTIDHIDYVDGGFGKNNPSDAAIDELQSDDYLLPLDDLVRQVGCFVSIGTGRATYQYDVQTLFSYFSFLKPAGVKAVEEAVQMSINIATESHNKHLDIEKRFETAKRLDFYYRFDVDRGLEAMELSEGGGQAITHIKATTRAYMDENVGKLAACADKLNPRTHGDAIRISYDSFDLKPGESIGPMDYETENHHWRGYTSNGVYTVEGREGASNDTWVHMMEHIGRIGNEVIDLRDCSLSVAVKIREFKSPTDGKLGAGIVIRFVKGENNIPLKGLALMKEPNHCYSIFEWRNGTPYRECSFSPQTLTGPGYNGFDTLTITANGNTVRFMVNGQLCAEKDDEAPSEFLHVAITAMGHGTFEFDDLELWQ</sequence>
<dbReference type="Proteomes" id="UP000326799">
    <property type="component" value="Unassembled WGS sequence"/>
</dbReference>
<dbReference type="InterPro" id="IPR002641">
    <property type="entry name" value="PNPLA_dom"/>
</dbReference>
<feature type="active site" description="Proton acceptor" evidence="4">
    <location>
        <position position="194"/>
    </location>
</feature>
<dbReference type="PANTHER" id="PTHR24185">
    <property type="entry name" value="CALCIUM-INDEPENDENT PHOSPHOLIPASE A2-GAMMA"/>
    <property type="match status" value="1"/>
</dbReference>
<dbReference type="GO" id="GO:0016042">
    <property type="term" value="P:lipid catabolic process"/>
    <property type="evidence" value="ECO:0007669"/>
    <property type="project" value="UniProtKB-UniRule"/>
</dbReference>
<evidence type="ECO:0000259" key="5">
    <source>
        <dbReference type="PROSITE" id="PS51635"/>
    </source>
</evidence>
<dbReference type="SUPFAM" id="SSF52151">
    <property type="entry name" value="FabD/lysophospholipase-like"/>
    <property type="match status" value="1"/>
</dbReference>
<evidence type="ECO:0000256" key="1">
    <source>
        <dbReference type="ARBA" id="ARBA00022801"/>
    </source>
</evidence>
<proteinExistence type="predicted"/>
<dbReference type="PROSITE" id="PS51635">
    <property type="entry name" value="PNPLA"/>
    <property type="match status" value="1"/>
</dbReference>
<dbReference type="InterPro" id="IPR016035">
    <property type="entry name" value="Acyl_Trfase/lysoPLipase"/>
</dbReference>
<feature type="short sequence motif" description="DGA/G" evidence="4">
    <location>
        <begin position="194"/>
        <end position="196"/>
    </location>
</feature>
<evidence type="ECO:0000313" key="7">
    <source>
        <dbReference type="Proteomes" id="UP000326799"/>
    </source>
</evidence>
<keyword evidence="3 4" id="KW-0443">Lipid metabolism</keyword>
<feature type="domain" description="PNPLA" evidence="5">
    <location>
        <begin position="13"/>
        <end position="207"/>
    </location>
</feature>